<dbReference type="Pfam" id="PF07859">
    <property type="entry name" value="Abhydrolase_3"/>
    <property type="match status" value="1"/>
</dbReference>
<dbReference type="InterPro" id="IPR050300">
    <property type="entry name" value="GDXG_lipolytic_enzyme"/>
</dbReference>
<gene>
    <name evidence="5" type="ORF">EDD29_8564</name>
</gene>
<protein>
    <submittedName>
        <fullName evidence="5">Acetyl esterase</fullName>
    </submittedName>
</protein>
<dbReference type="GO" id="GO:0016787">
    <property type="term" value="F:hydrolase activity"/>
    <property type="evidence" value="ECO:0007669"/>
    <property type="project" value="UniProtKB-KW"/>
</dbReference>
<dbReference type="Proteomes" id="UP000272400">
    <property type="component" value="Unassembled WGS sequence"/>
</dbReference>
<dbReference type="InterPro" id="IPR029058">
    <property type="entry name" value="AB_hydrolase_fold"/>
</dbReference>
<comment type="caution">
    <text evidence="5">The sequence shown here is derived from an EMBL/GenBank/DDBJ whole genome shotgun (WGS) entry which is preliminary data.</text>
</comment>
<dbReference type="PROSITE" id="PS01173">
    <property type="entry name" value="LIPASE_GDXG_HIS"/>
    <property type="match status" value="1"/>
</dbReference>
<proteinExistence type="inferred from homology"/>
<dbReference type="PROSITE" id="PS01174">
    <property type="entry name" value="LIPASE_GDXG_SER"/>
    <property type="match status" value="1"/>
</dbReference>
<evidence type="ECO:0000313" key="6">
    <source>
        <dbReference type="Proteomes" id="UP000272400"/>
    </source>
</evidence>
<dbReference type="SUPFAM" id="SSF53474">
    <property type="entry name" value="alpha/beta-Hydrolases"/>
    <property type="match status" value="1"/>
</dbReference>
<evidence type="ECO:0000256" key="1">
    <source>
        <dbReference type="ARBA" id="ARBA00010515"/>
    </source>
</evidence>
<dbReference type="InterPro" id="IPR013094">
    <property type="entry name" value="AB_hydrolase_3"/>
</dbReference>
<evidence type="ECO:0000259" key="4">
    <source>
        <dbReference type="Pfam" id="PF07859"/>
    </source>
</evidence>
<evidence type="ECO:0000256" key="2">
    <source>
        <dbReference type="ARBA" id="ARBA00022801"/>
    </source>
</evidence>
<sequence length="322" mass="33164">MSAVLPAGLDPGLRAVLRLIGDAPLGGADFDPLRARAAFRALTVAGRPPSALVPVGGVEEVTVPGPSGALACRVYRPEGRGPFPTVVFLHGGGFVLGDLDTHEGHCRRLCAQARAVVLSVGYRRAPEHPFPAAFLDARAAVRWAAAEIGTLGGAGGTLAVAGDSAGGNLAAALAQDCRDRGGPVLGGQLLVYPAIDLTFSDGYPSRFEFGEGLLLTLDAMAWFRECYLGADPGTSPWASPIRGDLRALPPAIVVTAEFDPLRDEGEAYAAALRAAGVPVECLRFAGLIHGSFELPLVSPACAEAAHTAFAAFGRLLRGEAAP</sequence>
<dbReference type="EMBL" id="RJKE01000001">
    <property type="protein sequence ID" value="ROO90825.1"/>
    <property type="molecule type" value="Genomic_DNA"/>
</dbReference>
<evidence type="ECO:0000256" key="3">
    <source>
        <dbReference type="PROSITE-ProRule" id="PRU10038"/>
    </source>
</evidence>
<name>A0A3N1DBC9_9ACTN</name>
<feature type="domain" description="Alpha/beta hydrolase fold-3" evidence="4">
    <location>
        <begin position="86"/>
        <end position="291"/>
    </location>
</feature>
<dbReference type="RefSeq" id="WP_170201784.1">
    <property type="nucleotide sequence ID" value="NZ_RJKE01000001.1"/>
</dbReference>
<comment type="similarity">
    <text evidence="1">Belongs to the 'GDXG' lipolytic enzyme family.</text>
</comment>
<accession>A0A3N1DBC9</accession>
<evidence type="ECO:0000313" key="5">
    <source>
        <dbReference type="EMBL" id="ROO90825.1"/>
    </source>
</evidence>
<keyword evidence="2" id="KW-0378">Hydrolase</keyword>
<dbReference type="Gene3D" id="3.40.50.1820">
    <property type="entry name" value="alpha/beta hydrolase"/>
    <property type="match status" value="1"/>
</dbReference>
<dbReference type="InterPro" id="IPR002168">
    <property type="entry name" value="Lipase_GDXG_HIS_AS"/>
</dbReference>
<dbReference type="AlphaFoldDB" id="A0A3N1DBC9"/>
<organism evidence="5 6">
    <name type="scientific">Actinocorallia herbida</name>
    <dbReference type="NCBI Taxonomy" id="58109"/>
    <lineage>
        <taxon>Bacteria</taxon>
        <taxon>Bacillati</taxon>
        <taxon>Actinomycetota</taxon>
        <taxon>Actinomycetes</taxon>
        <taxon>Streptosporangiales</taxon>
        <taxon>Thermomonosporaceae</taxon>
        <taxon>Actinocorallia</taxon>
    </lineage>
</organism>
<keyword evidence="6" id="KW-1185">Reference proteome</keyword>
<dbReference type="InterPro" id="IPR033140">
    <property type="entry name" value="Lipase_GDXG_put_SER_AS"/>
</dbReference>
<feature type="active site" evidence="3">
    <location>
        <position position="164"/>
    </location>
</feature>
<dbReference type="PANTHER" id="PTHR48081">
    <property type="entry name" value="AB HYDROLASE SUPERFAMILY PROTEIN C4A8.06C"/>
    <property type="match status" value="1"/>
</dbReference>
<dbReference type="PANTHER" id="PTHR48081:SF8">
    <property type="entry name" value="ALPHA_BETA HYDROLASE FOLD-3 DOMAIN-CONTAINING PROTEIN-RELATED"/>
    <property type="match status" value="1"/>
</dbReference>
<reference evidence="5 6" key="1">
    <citation type="submission" date="2018-11" db="EMBL/GenBank/DDBJ databases">
        <title>Sequencing the genomes of 1000 actinobacteria strains.</title>
        <authorList>
            <person name="Klenk H.-P."/>
        </authorList>
    </citation>
    <scope>NUCLEOTIDE SEQUENCE [LARGE SCALE GENOMIC DNA]</scope>
    <source>
        <strain evidence="5 6">DSM 44254</strain>
    </source>
</reference>